<dbReference type="AlphaFoldDB" id="A0A8J7SVH3"/>
<feature type="region of interest" description="Disordered" evidence="1">
    <location>
        <begin position="1"/>
        <end position="32"/>
    </location>
</feature>
<proteinExistence type="predicted"/>
<gene>
    <name evidence="2" type="ORF">JI744_15565</name>
</gene>
<reference evidence="2" key="1">
    <citation type="submission" date="2021-01" db="EMBL/GenBank/DDBJ databases">
        <title>Genome seq and assembly of Tabrizicola sp. KVB23.</title>
        <authorList>
            <person name="Chhetri G."/>
        </authorList>
    </citation>
    <scope>NUCLEOTIDE SEQUENCE</scope>
    <source>
        <strain evidence="2">KVB23</strain>
    </source>
</reference>
<name>A0A8J7SVH3_9RHOB</name>
<accession>A0A8J7SVH3</accession>
<evidence type="ECO:0000256" key="1">
    <source>
        <dbReference type="SAM" id="MobiDB-lite"/>
    </source>
</evidence>
<dbReference type="RefSeq" id="WP_202662051.1">
    <property type="nucleotide sequence ID" value="NZ_JAESVP010000008.1"/>
</dbReference>
<evidence type="ECO:0000313" key="2">
    <source>
        <dbReference type="EMBL" id="MBL4929522.1"/>
    </source>
</evidence>
<dbReference type="EMBL" id="JAESVP010000008">
    <property type="protein sequence ID" value="MBL4929522.1"/>
    <property type="molecule type" value="Genomic_DNA"/>
</dbReference>
<sequence>MSRFRMPPRIAPSPAAEEPGQQNAVARLRSSREAQSRLLAERRDAVKTEADVFDRPSSVATVGLADRAGMSGKREREVELARSGQKAEVDAAKGAKVKLVLLYRVPPTLQPDLAVIAGRDGVTMEYILGALAREARKTLRALSGEADIRGLTEAAASLRRSTEGVKLFGNPMTVYVRPEALQAMHRAAADPWCSLPRATVVGAYFTAIVARLIRARRVG</sequence>
<protein>
    <submittedName>
        <fullName evidence="2">Uncharacterized protein</fullName>
    </submittedName>
</protein>
<evidence type="ECO:0000313" key="3">
    <source>
        <dbReference type="Proteomes" id="UP000619033"/>
    </source>
</evidence>
<organism evidence="2 3">
    <name type="scientific">Fuscibacter oryzae</name>
    <dbReference type="NCBI Taxonomy" id="2803939"/>
    <lineage>
        <taxon>Bacteria</taxon>
        <taxon>Pseudomonadati</taxon>
        <taxon>Pseudomonadota</taxon>
        <taxon>Alphaproteobacteria</taxon>
        <taxon>Rhodobacterales</taxon>
        <taxon>Paracoccaceae</taxon>
        <taxon>Fuscibacter</taxon>
    </lineage>
</organism>
<comment type="caution">
    <text evidence="2">The sequence shown here is derived from an EMBL/GenBank/DDBJ whole genome shotgun (WGS) entry which is preliminary data.</text>
</comment>
<keyword evidence="3" id="KW-1185">Reference proteome</keyword>
<dbReference type="Proteomes" id="UP000619033">
    <property type="component" value="Unassembled WGS sequence"/>
</dbReference>